<dbReference type="CDD" id="cd02588">
    <property type="entry name" value="HAD_L2-DEX"/>
    <property type="match status" value="1"/>
</dbReference>
<accession>A0A163CHI5</accession>
<comment type="catalytic activity">
    <reaction evidence="3">
        <text>an (S)-2-haloacid + H2O = a (2R)-2-hydroxycarboxylate + a halide anion + H(+)</text>
        <dbReference type="Rhea" id="RHEA:11192"/>
        <dbReference type="ChEBI" id="CHEBI:15377"/>
        <dbReference type="ChEBI" id="CHEBI:15378"/>
        <dbReference type="ChEBI" id="CHEBI:16042"/>
        <dbReference type="ChEBI" id="CHEBI:58314"/>
        <dbReference type="ChEBI" id="CHEBI:137405"/>
        <dbReference type="EC" id="3.8.1.2"/>
    </reaction>
</comment>
<dbReference type="STRING" id="1763535.LPB072_02060"/>
<evidence type="ECO:0000256" key="1">
    <source>
        <dbReference type="ARBA" id="ARBA00008106"/>
    </source>
</evidence>
<proteinExistence type="inferred from homology"/>
<dbReference type="Gene3D" id="3.40.50.1000">
    <property type="entry name" value="HAD superfamily/HAD-like"/>
    <property type="match status" value="1"/>
</dbReference>
<dbReference type="InterPro" id="IPR006439">
    <property type="entry name" value="HAD-SF_hydro_IA"/>
</dbReference>
<dbReference type="Pfam" id="PF00702">
    <property type="entry name" value="Hydrolase"/>
    <property type="match status" value="1"/>
</dbReference>
<comment type="similarity">
    <text evidence="1 3">Belongs to the HAD-like hydrolase superfamily. S-2-haloalkanoic acid dehalogenase family.</text>
</comment>
<dbReference type="RefSeq" id="WP_066089043.1">
    <property type="nucleotide sequence ID" value="NZ_CP017476.1"/>
</dbReference>
<dbReference type="InterPro" id="IPR006328">
    <property type="entry name" value="2-HAD"/>
</dbReference>
<dbReference type="PANTHER" id="PTHR43316:SF3">
    <property type="entry name" value="HALOACID DEHALOGENASE, TYPE II (AFU_ORTHOLOGUE AFUA_2G07750)-RELATED"/>
    <property type="match status" value="1"/>
</dbReference>
<dbReference type="EMBL" id="CP017476">
    <property type="protein sequence ID" value="AOW11827.1"/>
    <property type="molecule type" value="Genomic_DNA"/>
</dbReference>
<name>A0A163CHI5_9BURK</name>
<keyword evidence="6" id="KW-1185">Reference proteome</keyword>
<dbReference type="SFLD" id="SFLDF00045">
    <property type="entry name" value="2-haloacid_dehalogenase"/>
    <property type="match status" value="1"/>
</dbReference>
<dbReference type="GO" id="GO:0018784">
    <property type="term" value="F:(S)-2-haloacid dehalogenase activity"/>
    <property type="evidence" value="ECO:0007669"/>
    <property type="project" value="UniProtKB-UniRule"/>
</dbReference>
<dbReference type="EMBL" id="LVWD01000009">
    <property type="protein sequence ID" value="OAD42325.1"/>
    <property type="molecule type" value="Genomic_DNA"/>
</dbReference>
<dbReference type="InterPro" id="IPR023214">
    <property type="entry name" value="HAD_sf"/>
</dbReference>
<evidence type="ECO:0000313" key="7">
    <source>
        <dbReference type="Proteomes" id="UP000185680"/>
    </source>
</evidence>
<dbReference type="SFLD" id="SFLDG01135">
    <property type="entry name" value="C1.5.6:_HAD__Beta-PGM__Phospha"/>
    <property type="match status" value="1"/>
</dbReference>
<evidence type="ECO:0000256" key="3">
    <source>
        <dbReference type="RuleBase" id="RU368077"/>
    </source>
</evidence>
<dbReference type="NCBIfam" id="TIGR01493">
    <property type="entry name" value="HAD-SF-IA-v2"/>
    <property type="match status" value="1"/>
</dbReference>
<dbReference type="InterPro" id="IPR036412">
    <property type="entry name" value="HAD-like_sf"/>
</dbReference>
<evidence type="ECO:0000313" key="5">
    <source>
        <dbReference type="EMBL" id="OAD42325.1"/>
    </source>
</evidence>
<dbReference type="OrthoDB" id="264363at2"/>
<dbReference type="SFLD" id="SFLDS00003">
    <property type="entry name" value="Haloacid_Dehalogenase"/>
    <property type="match status" value="1"/>
</dbReference>
<dbReference type="InterPro" id="IPR023198">
    <property type="entry name" value="PGP-like_dom2"/>
</dbReference>
<dbReference type="SUPFAM" id="SSF56784">
    <property type="entry name" value="HAD-like"/>
    <property type="match status" value="1"/>
</dbReference>
<dbReference type="Proteomes" id="UP000185657">
    <property type="component" value="Unassembled WGS sequence"/>
</dbReference>
<protein>
    <recommendedName>
        <fullName evidence="3">(S)-2-haloacid dehalogenase</fullName>
        <ecNumber evidence="3">3.8.1.2</ecNumber>
    </recommendedName>
    <alternativeName>
        <fullName evidence="3">2-haloalkanoic acid dehalogenase</fullName>
    </alternativeName>
    <alternativeName>
        <fullName evidence="3">Halocarboxylic acid halidohydrolase</fullName>
    </alternativeName>
    <alternativeName>
        <fullName evidence="3">L-2-haloacid dehalogenase</fullName>
    </alternativeName>
</protein>
<organism evidence="4 7">
    <name type="scientific">Hydrogenophaga crassostreae</name>
    <dbReference type="NCBI Taxonomy" id="1763535"/>
    <lineage>
        <taxon>Bacteria</taxon>
        <taxon>Pseudomonadati</taxon>
        <taxon>Pseudomonadota</taxon>
        <taxon>Betaproteobacteria</taxon>
        <taxon>Burkholderiales</taxon>
        <taxon>Comamonadaceae</taxon>
        <taxon>Hydrogenophaga</taxon>
    </lineage>
</organism>
<dbReference type="PRINTS" id="PR00413">
    <property type="entry name" value="HADHALOGNASE"/>
</dbReference>
<sequence>MKKPRAVLFDAYGTLFDVYSIALLAEQQFPGQGQRMATLWRDKQIEYTRLITTSNHGAHYRPFWELTQAALRYTIKAIEPRARTEWDAGGFEDKHRALMGQYRHLSGFPETRAVLTGLRERGLKTGILSNGDPEMLGISVRSAGLEALLDHVISVEPVRLFKTAPEAYALGPAATGVPASETLFVSSNSWDALAATWFGYQTLWVNRQNAPFEELGVLPHRIGHSLRDVLAYLDAA</sequence>
<dbReference type="AlphaFoldDB" id="A0A163CHI5"/>
<dbReference type="KEGG" id="hyl:LPB072_02060"/>
<keyword evidence="2 3" id="KW-0378">Hydrolase</keyword>
<dbReference type="NCBIfam" id="TIGR01428">
    <property type="entry name" value="HAD_type_II"/>
    <property type="match status" value="1"/>
</dbReference>
<dbReference type="SFLD" id="SFLDG01129">
    <property type="entry name" value="C1.5:_HAD__Beta-PGM__Phosphata"/>
    <property type="match status" value="1"/>
</dbReference>
<dbReference type="PANTHER" id="PTHR43316">
    <property type="entry name" value="HYDROLASE, HALOACID DELAHOGENASE-RELATED"/>
    <property type="match status" value="1"/>
</dbReference>
<reference evidence="5 6" key="1">
    <citation type="submission" date="2016-02" db="EMBL/GenBank/DDBJ databases">
        <title>Draft genome sequence of Hydrogenophaga sp. LPB0072.</title>
        <authorList>
            <person name="Shin S.-K."/>
            <person name="Yi H."/>
        </authorList>
    </citation>
    <scope>NUCLEOTIDE SEQUENCE [LARGE SCALE GENOMIC DNA]</scope>
    <source>
        <strain evidence="5 6">LPB0072</strain>
    </source>
</reference>
<evidence type="ECO:0000256" key="2">
    <source>
        <dbReference type="ARBA" id="ARBA00022801"/>
    </source>
</evidence>
<dbReference type="InterPro" id="IPR051540">
    <property type="entry name" value="S-2-haloacid_dehalogenase"/>
</dbReference>
<reference evidence="4 7" key="2">
    <citation type="submission" date="2016-10" db="EMBL/GenBank/DDBJ databases">
        <title>Hydorgenophaga sp. LPB0072 isolated from gastropod.</title>
        <authorList>
            <person name="Kim E."/>
            <person name="Yi H."/>
        </authorList>
    </citation>
    <scope>NUCLEOTIDE SEQUENCE [LARGE SCALE GENOMIC DNA]</scope>
    <source>
        <strain evidence="4 7">LPB0072</strain>
    </source>
</reference>
<comment type="function">
    <text evidence="3">Catalyzes the hydrolytic dehalogenation of small (S)-2-haloalkanoic acids to yield the corresponding (R)-2-hydroxyalkanoic acids.</text>
</comment>
<dbReference type="Gene3D" id="1.10.150.240">
    <property type="entry name" value="Putative phosphatase, domain 2"/>
    <property type="match status" value="1"/>
</dbReference>
<gene>
    <name evidence="4" type="ORF">LPB072_02060</name>
    <name evidence="5" type="ORF">LPB72_08890</name>
</gene>
<dbReference type="EC" id="3.8.1.2" evidence="3"/>
<dbReference type="Proteomes" id="UP000185680">
    <property type="component" value="Chromosome"/>
</dbReference>
<evidence type="ECO:0000313" key="4">
    <source>
        <dbReference type="EMBL" id="AOW11827.1"/>
    </source>
</evidence>
<evidence type="ECO:0000313" key="6">
    <source>
        <dbReference type="Proteomes" id="UP000185657"/>
    </source>
</evidence>